<dbReference type="InterPro" id="IPR032820">
    <property type="entry name" value="ATPase_put"/>
</dbReference>
<reference evidence="3" key="1">
    <citation type="submission" date="2019-11" db="EMBL/GenBank/DDBJ databases">
        <title>Genome sequence of Heliorestis convoluta strain HH, an alkaliphilic and minimalistic phototrophic bacterium from a soda lake in Egypt.</title>
        <authorList>
            <person name="Dewey E.D."/>
            <person name="Stokes L.M."/>
            <person name="Burchell B.M."/>
            <person name="Shaffer K.N."/>
            <person name="Huntington A.M."/>
            <person name="Baker J.M."/>
            <person name="Nadendla S."/>
            <person name="Giglio M.G."/>
            <person name="Touchman J.W."/>
            <person name="Blankenship R.E."/>
            <person name="Madigan M.T."/>
            <person name="Sattley W.M."/>
        </authorList>
    </citation>
    <scope>NUCLEOTIDE SEQUENCE [LARGE SCALE GENOMIC DNA]</scope>
    <source>
        <strain evidence="3">HH</strain>
    </source>
</reference>
<name>A0A5Q2N4B2_9FIRM</name>
<keyword evidence="1" id="KW-0472">Membrane</keyword>
<evidence type="ECO:0000313" key="3">
    <source>
        <dbReference type="Proteomes" id="UP000366051"/>
    </source>
</evidence>
<proteinExistence type="predicted"/>
<accession>A0A5Q2N4B2</accession>
<evidence type="ECO:0000313" key="2">
    <source>
        <dbReference type="EMBL" id="QGG47100.1"/>
    </source>
</evidence>
<dbReference type="Pfam" id="PF09527">
    <property type="entry name" value="ATPase_gene1"/>
    <property type="match status" value="1"/>
</dbReference>
<sequence length="89" mass="9750">MWDNESPKHRPRQVLKAIGIGSSIGVELAVAVYLGFAAGRYGDSRLGTDPWLMLIGVLLGIVIGFFGVYYLIKNFYREGITDEEDAGKG</sequence>
<keyword evidence="1" id="KW-0812">Transmembrane</keyword>
<organism evidence="2 3">
    <name type="scientific">Heliorestis convoluta</name>
    <dbReference type="NCBI Taxonomy" id="356322"/>
    <lineage>
        <taxon>Bacteria</taxon>
        <taxon>Bacillati</taxon>
        <taxon>Bacillota</taxon>
        <taxon>Clostridia</taxon>
        <taxon>Eubacteriales</taxon>
        <taxon>Heliobacteriaceae</taxon>
        <taxon>Heliorestis</taxon>
    </lineage>
</organism>
<feature type="transmembrane region" description="Helical" evidence="1">
    <location>
        <begin position="51"/>
        <end position="72"/>
    </location>
</feature>
<dbReference type="Proteomes" id="UP000366051">
    <property type="component" value="Chromosome"/>
</dbReference>
<protein>
    <submittedName>
        <fullName evidence="2">AtpZ/AtpI family protein</fullName>
    </submittedName>
</protein>
<dbReference type="EMBL" id="CP045875">
    <property type="protein sequence ID" value="QGG47100.1"/>
    <property type="molecule type" value="Genomic_DNA"/>
</dbReference>
<dbReference type="RefSeq" id="WP_153724549.1">
    <property type="nucleotide sequence ID" value="NZ_CP045875.1"/>
</dbReference>
<gene>
    <name evidence="2" type="ORF">FTV88_0948</name>
</gene>
<keyword evidence="1" id="KW-1133">Transmembrane helix</keyword>
<dbReference type="KEGG" id="hcv:FTV88_0948"/>
<feature type="transmembrane region" description="Helical" evidence="1">
    <location>
        <begin position="17"/>
        <end position="39"/>
    </location>
</feature>
<evidence type="ECO:0000256" key="1">
    <source>
        <dbReference type="SAM" id="Phobius"/>
    </source>
</evidence>
<keyword evidence="3" id="KW-1185">Reference proteome</keyword>
<dbReference type="AlphaFoldDB" id="A0A5Q2N4B2"/>
<dbReference type="OrthoDB" id="1683450at2"/>